<dbReference type="GO" id="GO:0008410">
    <property type="term" value="F:CoA-transferase activity"/>
    <property type="evidence" value="ECO:0007669"/>
    <property type="project" value="TreeGrafter"/>
</dbReference>
<dbReference type="InterPro" id="IPR044855">
    <property type="entry name" value="CoA-Trfase_III_dom3_sf"/>
</dbReference>
<reference evidence="2 3" key="1">
    <citation type="submission" date="2017-10" db="EMBL/GenBank/DDBJ databases">
        <title>Massilia psychrophilum sp. nov., a novel purple-pigmented bacterium isolated from Tianshan glacier, Xinjiang Municipality, China.</title>
        <authorList>
            <person name="Wang H."/>
        </authorList>
    </citation>
    <scope>NUCLEOTIDE SEQUENCE [LARGE SCALE GENOMIC DNA]</scope>
    <source>
        <strain evidence="2 3">JCM 30074</strain>
    </source>
</reference>
<dbReference type="PANTHER" id="PTHR48207">
    <property type="entry name" value="SUCCINATE--HYDROXYMETHYLGLUTARATE COA-TRANSFERASE"/>
    <property type="match status" value="1"/>
</dbReference>
<dbReference type="Pfam" id="PF02515">
    <property type="entry name" value="CoA_transf_3"/>
    <property type="match status" value="1"/>
</dbReference>
<dbReference type="InterPro" id="IPR050483">
    <property type="entry name" value="CoA-transferase_III_domain"/>
</dbReference>
<dbReference type="InterPro" id="IPR003673">
    <property type="entry name" value="CoA-Trfase_fam_III"/>
</dbReference>
<dbReference type="Proteomes" id="UP000230390">
    <property type="component" value="Unassembled WGS sequence"/>
</dbReference>
<dbReference type="AlphaFoldDB" id="A0A2G8TKC3"/>
<dbReference type="InterPro" id="IPR023606">
    <property type="entry name" value="CoA-Trfase_III_dom_1_sf"/>
</dbReference>
<dbReference type="Gene3D" id="3.30.1540.10">
    <property type="entry name" value="formyl-coa transferase, domain 3"/>
    <property type="match status" value="1"/>
</dbReference>
<dbReference type="SUPFAM" id="SSF89796">
    <property type="entry name" value="CoA-transferase family III (CaiB/BaiF)"/>
    <property type="match status" value="1"/>
</dbReference>
<gene>
    <name evidence="2" type="ORF">CR105_04905</name>
</gene>
<organism evidence="2 3">
    <name type="scientific">Massilia eurypsychrophila</name>
    <dbReference type="NCBI Taxonomy" id="1485217"/>
    <lineage>
        <taxon>Bacteria</taxon>
        <taxon>Pseudomonadati</taxon>
        <taxon>Pseudomonadota</taxon>
        <taxon>Betaproteobacteria</taxon>
        <taxon>Burkholderiales</taxon>
        <taxon>Oxalobacteraceae</taxon>
        <taxon>Telluria group</taxon>
        <taxon>Massilia</taxon>
    </lineage>
</organism>
<name>A0A2G8TKC3_9BURK</name>
<dbReference type="PANTHER" id="PTHR48207:SF4">
    <property type="entry name" value="BLL6097 PROTEIN"/>
    <property type="match status" value="1"/>
</dbReference>
<dbReference type="Gene3D" id="3.40.50.10540">
    <property type="entry name" value="Crotonobetainyl-coa:carnitine coa-transferase, domain 1"/>
    <property type="match status" value="1"/>
</dbReference>
<evidence type="ECO:0000313" key="2">
    <source>
        <dbReference type="EMBL" id="PIL46409.1"/>
    </source>
</evidence>
<keyword evidence="1 2" id="KW-0808">Transferase</keyword>
<accession>A0A2G8TKC3</accession>
<dbReference type="EMBL" id="PDOC01000002">
    <property type="protein sequence ID" value="PIL46409.1"/>
    <property type="molecule type" value="Genomic_DNA"/>
</dbReference>
<protein>
    <submittedName>
        <fullName evidence="2">CoA transferase</fullName>
    </submittedName>
</protein>
<evidence type="ECO:0000313" key="3">
    <source>
        <dbReference type="Proteomes" id="UP000230390"/>
    </source>
</evidence>
<proteinExistence type="predicted"/>
<dbReference type="RefSeq" id="WP_099787299.1">
    <property type="nucleotide sequence ID" value="NZ_JBHLYV010000001.1"/>
</dbReference>
<comment type="caution">
    <text evidence="2">The sequence shown here is derived from an EMBL/GenBank/DDBJ whole genome shotgun (WGS) entry which is preliminary data.</text>
</comment>
<evidence type="ECO:0000256" key="1">
    <source>
        <dbReference type="ARBA" id="ARBA00022679"/>
    </source>
</evidence>
<sequence>MTLPYAGLRVLDLSQGIAGPSCGGILARQGAEVIKVEPFAGDWARLMGGGSDGITPMSVTPNFGKRAVCIDASQAEGAALILRLARDVDIVIESFRPGVMEKLGLDYATIRAINPAVLYLSVTGFGQDGPARDLPGADSVVQAMSGMMVMNRDAEGNPRRVGMLLVDAAAGVYAAQRVGAALFARQRSGQGERIDVTLLAVSAALQALPIIDDHAHAGIPKTPVTVPSGTFRTRDGMINLTALRDKMFFAMARVLGRPEWTDEPAYATNQLRLERAAEINAGIQAALLHQDNAYWVERFQDQDVLCAPVFDYTQFRAHPQVIHQQLFHELHQPGMGTIPVAVLPGLDAPPPHCLAPYLGQHTVEVLRGCGLVDSHIAALEAARVVYARPQPGSPPTPPP</sequence>
<keyword evidence="3" id="KW-1185">Reference proteome</keyword>
<dbReference type="OrthoDB" id="5294844at2"/>